<evidence type="ECO:0000313" key="2">
    <source>
        <dbReference type="EMBL" id="KGE18931.1"/>
    </source>
</evidence>
<organism evidence="2 3">
    <name type="scientific">Paenibacillus wynnii</name>
    <dbReference type="NCBI Taxonomy" id="268407"/>
    <lineage>
        <taxon>Bacteria</taxon>
        <taxon>Bacillati</taxon>
        <taxon>Bacillota</taxon>
        <taxon>Bacilli</taxon>
        <taxon>Bacillales</taxon>
        <taxon>Paenibacillaceae</taxon>
        <taxon>Paenibacillus</taxon>
    </lineage>
</organism>
<proteinExistence type="predicted"/>
<evidence type="ECO:0000256" key="1">
    <source>
        <dbReference type="SAM" id="SignalP"/>
    </source>
</evidence>
<dbReference type="EMBL" id="JQCR01000002">
    <property type="protein sequence ID" value="KGE18931.1"/>
    <property type="molecule type" value="Genomic_DNA"/>
</dbReference>
<keyword evidence="1" id="KW-0732">Signal</keyword>
<sequence>MLKKVLALLSLLLAIASPAFAAAPSLPGLRPNDATTISLNDETSLLVNKGNATITAINLSTETLSWKKAFTTLYDVKILQYPTKIIILTEEKQHLKKLTLDASGNLLTQTVYVSMKTGMNPYLAYWVAPDEHNNEMILIQQDKNTQLFKSPWNKPFKQLKTAMEPNSSYENVILRKLAFQSPYLIVEQDGGAFMQDQIFYQVFDIYSGKKYTIASEWNVSSEFSIRKNQLIITTSYGELRPSIGPKKEHQIFGVYDLKTGKPITLKTYTFSNDSVFFAWDCTFQNDNTFFFTDLISSSWTLFDSNGTGYFPMQNNPVATLQQFIHYSSKLHKASFLISSDNGKSSFLINQQL</sequence>
<keyword evidence="3" id="KW-1185">Reference proteome</keyword>
<reference evidence="2 3" key="1">
    <citation type="submission" date="2014-08" db="EMBL/GenBank/DDBJ databases">
        <authorList>
            <person name="den Bakker H.C."/>
        </authorList>
    </citation>
    <scope>NUCLEOTIDE SEQUENCE [LARGE SCALE GENOMIC DNA]</scope>
    <source>
        <strain evidence="2 3">DSM 18334</strain>
    </source>
</reference>
<accession>A0A098MA49</accession>
<reference evidence="2 3" key="2">
    <citation type="submission" date="2014-10" db="EMBL/GenBank/DDBJ databases">
        <title>Comparative genomics of the Paenibacillus odorifer group.</title>
        <authorList>
            <person name="Tsai Y.-C."/>
            <person name="Martin N."/>
            <person name="Korlach J."/>
            <person name="Wiedmann M."/>
        </authorList>
    </citation>
    <scope>NUCLEOTIDE SEQUENCE [LARGE SCALE GENOMIC DNA]</scope>
    <source>
        <strain evidence="2 3">DSM 18334</strain>
    </source>
</reference>
<gene>
    <name evidence="2" type="ORF">PWYN_05885</name>
</gene>
<protein>
    <submittedName>
        <fullName evidence="2">Uncharacterized protein</fullName>
    </submittedName>
</protein>
<name>A0A098MA49_9BACL</name>
<dbReference type="eggNOG" id="ENOG5032E7F">
    <property type="taxonomic scope" value="Bacteria"/>
</dbReference>
<comment type="caution">
    <text evidence="2">The sequence shown here is derived from an EMBL/GenBank/DDBJ whole genome shotgun (WGS) entry which is preliminary data.</text>
</comment>
<dbReference type="RefSeq" id="WP_036649343.1">
    <property type="nucleotide sequence ID" value="NZ_JQCR01000002.1"/>
</dbReference>
<dbReference type="Proteomes" id="UP000029734">
    <property type="component" value="Unassembled WGS sequence"/>
</dbReference>
<feature type="chain" id="PRO_5001945457" evidence="1">
    <location>
        <begin position="22"/>
        <end position="352"/>
    </location>
</feature>
<dbReference type="STRING" id="268407.PWYN_05885"/>
<dbReference type="OrthoDB" id="2525351at2"/>
<feature type="signal peptide" evidence="1">
    <location>
        <begin position="1"/>
        <end position="21"/>
    </location>
</feature>
<dbReference type="AlphaFoldDB" id="A0A098MA49"/>
<evidence type="ECO:0000313" key="3">
    <source>
        <dbReference type="Proteomes" id="UP000029734"/>
    </source>
</evidence>